<dbReference type="Proteomes" id="UP000784793">
    <property type="component" value="Unassembled WGS sequence"/>
</dbReference>
<reference evidence="3" key="2">
    <citation type="submission" date="2021-09" db="EMBL/GenBank/DDBJ databases">
        <authorList>
            <person name="Gilroy R."/>
        </authorList>
    </citation>
    <scope>NUCLEOTIDE SEQUENCE</scope>
    <source>
        <strain evidence="3">CHK194-22301</strain>
    </source>
</reference>
<dbReference type="AlphaFoldDB" id="A0A921FG55"/>
<dbReference type="EMBL" id="DYXB01000023">
    <property type="protein sequence ID" value="HJF09528.1"/>
    <property type="molecule type" value="Genomic_DNA"/>
</dbReference>
<proteinExistence type="predicted"/>
<feature type="domain" description="DUF1829" evidence="2">
    <location>
        <begin position="165"/>
        <end position="228"/>
    </location>
</feature>
<name>A0A921FG55_9LACO</name>
<evidence type="ECO:0000259" key="2">
    <source>
        <dbReference type="Pfam" id="PF08862"/>
    </source>
</evidence>
<organism evidence="3 4">
    <name type="scientific">Lactobacillus crispatus</name>
    <dbReference type="NCBI Taxonomy" id="47770"/>
    <lineage>
        <taxon>Bacteria</taxon>
        <taxon>Bacillati</taxon>
        <taxon>Bacillota</taxon>
        <taxon>Bacilli</taxon>
        <taxon>Lactobacillales</taxon>
        <taxon>Lactobacillaceae</taxon>
        <taxon>Lactobacillus</taxon>
    </lineage>
</organism>
<sequence length="263" mass="30099">MSNASLLENNYYKWLKDDLTFKNIEDGYVSISTPFIDTNFDNINLYVRFLSKDKVEVSDFGYTIANLEDIGIHLDHRSKVAWRIYTNALNDFGITREDEALLIRTSLEHFAVAKNRLLQAIMRINDISYLSKGNVKEAFNDIVEDFLLKQEVLYTPNVEIANGGGISSHFDFSIPTKSGIERLVKTSARPNDLNYAKAFNFDVRVTSPVRSNAKFYYILNDFTHKAKLKKQTINTALEGLEKQIAEVSGFDEIMKDNQVLINE</sequence>
<reference evidence="3" key="1">
    <citation type="journal article" date="2021" name="PeerJ">
        <title>Extensive microbial diversity within the chicken gut microbiome revealed by metagenomics and culture.</title>
        <authorList>
            <person name="Gilroy R."/>
            <person name="Ravi A."/>
            <person name="Getino M."/>
            <person name="Pursley I."/>
            <person name="Horton D.L."/>
            <person name="Alikhan N.F."/>
            <person name="Baker D."/>
            <person name="Gharbi K."/>
            <person name="Hall N."/>
            <person name="Watson M."/>
            <person name="Adriaenssens E.M."/>
            <person name="Foster-Nyarko E."/>
            <person name="Jarju S."/>
            <person name="Secka A."/>
            <person name="Antonio M."/>
            <person name="Oren A."/>
            <person name="Chaudhuri R.R."/>
            <person name="La Ragione R."/>
            <person name="Hildebrand F."/>
            <person name="Pallen M.J."/>
        </authorList>
    </citation>
    <scope>NUCLEOTIDE SEQUENCE</scope>
    <source>
        <strain evidence="3">CHK194-22301</strain>
    </source>
</reference>
<evidence type="ECO:0000313" key="4">
    <source>
        <dbReference type="Proteomes" id="UP000784793"/>
    </source>
</evidence>
<dbReference type="Pfam" id="PF08862">
    <property type="entry name" value="DUF1829"/>
    <property type="match status" value="1"/>
</dbReference>
<accession>A0A921FG55</accession>
<dbReference type="Pfam" id="PF08861">
    <property type="entry name" value="DUF1828"/>
    <property type="match status" value="1"/>
</dbReference>
<feature type="domain" description="DUF1828" evidence="1">
    <location>
        <begin position="33"/>
        <end position="124"/>
    </location>
</feature>
<dbReference type="InterPro" id="IPR014961">
    <property type="entry name" value="DUF1829"/>
</dbReference>
<comment type="caution">
    <text evidence="3">The sequence shown here is derived from an EMBL/GenBank/DDBJ whole genome shotgun (WGS) entry which is preliminary data.</text>
</comment>
<dbReference type="InterPro" id="IPR014960">
    <property type="entry name" value="DUF1828"/>
</dbReference>
<evidence type="ECO:0000259" key="1">
    <source>
        <dbReference type="Pfam" id="PF08861"/>
    </source>
</evidence>
<gene>
    <name evidence="3" type="ORF">K8V23_01790</name>
</gene>
<evidence type="ECO:0000313" key="3">
    <source>
        <dbReference type="EMBL" id="HJF09528.1"/>
    </source>
</evidence>
<protein>
    <submittedName>
        <fullName evidence="3">DUF1828 domain-containing protein</fullName>
    </submittedName>
</protein>